<comment type="caution">
    <text evidence="1">The sequence shown here is derived from an EMBL/GenBank/DDBJ whole genome shotgun (WGS) entry which is preliminary data.</text>
</comment>
<evidence type="ECO:0000313" key="2">
    <source>
        <dbReference type="Proteomes" id="UP000503820"/>
    </source>
</evidence>
<dbReference type="PANTHER" id="PTHR36529:SF1">
    <property type="entry name" value="GLYCOSYLTRANSFERASE"/>
    <property type="match status" value="1"/>
</dbReference>
<keyword evidence="2" id="KW-1185">Reference proteome</keyword>
<reference evidence="1 2" key="1">
    <citation type="submission" date="2020-05" db="EMBL/GenBank/DDBJ databases">
        <title>Draft genome sequence of Desulfovibrio psychrotolerans JS1T.</title>
        <authorList>
            <person name="Ueno A."/>
            <person name="Tamazawa S."/>
            <person name="Tamamura S."/>
            <person name="Murakami T."/>
            <person name="Kiyama T."/>
            <person name="Inomata H."/>
            <person name="Amano Y."/>
            <person name="Miyakawa K."/>
            <person name="Tamaki H."/>
            <person name="Naganuma T."/>
            <person name="Kaneko K."/>
        </authorList>
    </citation>
    <scope>NUCLEOTIDE SEQUENCE [LARGE SCALE GENOMIC DNA]</scope>
    <source>
        <strain evidence="1 2">JS1</strain>
    </source>
</reference>
<accession>A0A7J0BUY8</accession>
<protein>
    <recommendedName>
        <fullName evidence="3">Glycosyl transferase</fullName>
    </recommendedName>
</protein>
<organism evidence="1 2">
    <name type="scientific">Desulfovibrio psychrotolerans</name>
    <dbReference type="NCBI Taxonomy" id="415242"/>
    <lineage>
        <taxon>Bacteria</taxon>
        <taxon>Pseudomonadati</taxon>
        <taxon>Thermodesulfobacteriota</taxon>
        <taxon>Desulfovibrionia</taxon>
        <taxon>Desulfovibrionales</taxon>
        <taxon>Desulfovibrionaceae</taxon>
        <taxon>Desulfovibrio</taxon>
    </lineage>
</organism>
<dbReference type="Pfam" id="PF09837">
    <property type="entry name" value="DUF2064"/>
    <property type="match status" value="1"/>
</dbReference>
<dbReference type="EMBL" id="BLVP01000008">
    <property type="protein sequence ID" value="GFM36985.1"/>
    <property type="molecule type" value="Genomic_DNA"/>
</dbReference>
<dbReference type="PANTHER" id="PTHR36529">
    <property type="entry name" value="SLL1095 PROTEIN"/>
    <property type="match status" value="1"/>
</dbReference>
<dbReference type="RefSeq" id="WP_174409647.1">
    <property type="nucleotide sequence ID" value="NZ_BLVP01000008.1"/>
</dbReference>
<dbReference type="InterPro" id="IPR029044">
    <property type="entry name" value="Nucleotide-diphossugar_trans"/>
</dbReference>
<dbReference type="InterPro" id="IPR018641">
    <property type="entry name" value="Trfase_1_rSAM/seldom-assoc"/>
</dbReference>
<proteinExistence type="predicted"/>
<dbReference type="Gene3D" id="3.90.550.10">
    <property type="entry name" value="Spore Coat Polysaccharide Biosynthesis Protein SpsA, Chain A"/>
    <property type="match status" value="1"/>
</dbReference>
<dbReference type="AlphaFoldDB" id="A0A7J0BUY8"/>
<name>A0A7J0BUY8_9BACT</name>
<evidence type="ECO:0000313" key="1">
    <source>
        <dbReference type="EMBL" id="GFM36985.1"/>
    </source>
</evidence>
<dbReference type="SUPFAM" id="SSF53448">
    <property type="entry name" value="Nucleotide-diphospho-sugar transferases"/>
    <property type="match status" value="1"/>
</dbReference>
<dbReference type="Proteomes" id="UP000503820">
    <property type="component" value="Unassembled WGS sequence"/>
</dbReference>
<dbReference type="NCBIfam" id="TIGR04282">
    <property type="entry name" value="glyco_like_cofC"/>
    <property type="match status" value="1"/>
</dbReference>
<gene>
    <name evidence="1" type="ORF">DSM19430T_16690</name>
</gene>
<evidence type="ECO:0008006" key="3">
    <source>
        <dbReference type="Google" id="ProtNLM"/>
    </source>
</evidence>
<sequence>MTDTCILFFVKYPQPGKVKTRLGEAIGPEAAAQLYGLFVEDMLRGLDALPSDLRVCYLPQPDTDDGEMRARFAQWLGEGRAYYPQRGSNLGERMSDAMEAAFADGYARVVLMGSDIPDFPPELVHKTLLDLDRKDAAIGPAYDGGYYLIGFRRETFFPEVFQGIVWGEADVFRPTMERLRQRRLDVLRLPDWNDVDTIWDLNILYRTNRNSSFRKSGTYALLRERDALIRQYDIDLPKMPGR</sequence>